<proteinExistence type="predicted"/>
<name>A0A8S5RZC9_9CAUD</name>
<sequence>MAALKKVEGSEYSYKGNDVIDCYFMKDYSGYSVCLVNEHNKTVTPVHGYYPPHPTAKYIKKLADKLGYEFISY</sequence>
<reference evidence="1" key="1">
    <citation type="journal article" date="2021" name="Proc. Natl. Acad. Sci. U.S.A.">
        <title>A Catalog of Tens of Thousands of Viruses from Human Metagenomes Reveals Hidden Associations with Chronic Diseases.</title>
        <authorList>
            <person name="Tisza M.J."/>
            <person name="Buck C.B."/>
        </authorList>
    </citation>
    <scope>NUCLEOTIDE SEQUENCE</scope>
    <source>
        <strain evidence="1">CtNQV2</strain>
    </source>
</reference>
<accession>A0A8S5RZC9</accession>
<evidence type="ECO:0000313" key="1">
    <source>
        <dbReference type="EMBL" id="DAF44025.1"/>
    </source>
</evidence>
<dbReference type="EMBL" id="BK032510">
    <property type="protein sequence ID" value="DAF44025.1"/>
    <property type="molecule type" value="Genomic_DNA"/>
</dbReference>
<organism evidence="1">
    <name type="scientific">Myoviridae sp. ctNQV2</name>
    <dbReference type="NCBI Taxonomy" id="2827683"/>
    <lineage>
        <taxon>Viruses</taxon>
        <taxon>Duplodnaviria</taxon>
        <taxon>Heunggongvirae</taxon>
        <taxon>Uroviricota</taxon>
        <taxon>Caudoviricetes</taxon>
    </lineage>
</organism>
<protein>
    <submittedName>
        <fullName evidence="1">Uncharacterized protein</fullName>
    </submittedName>
</protein>